<feature type="signal peptide" evidence="1">
    <location>
        <begin position="1"/>
        <end position="18"/>
    </location>
</feature>
<dbReference type="InterPro" id="IPR051532">
    <property type="entry name" value="Ester_Hydrolysis_Enzymes"/>
</dbReference>
<organism evidence="3 4">
    <name type="scientific">Pseudomonas putida</name>
    <name type="common">Arthrobacter siderocapsulatus</name>
    <dbReference type="NCBI Taxonomy" id="303"/>
    <lineage>
        <taxon>Bacteria</taxon>
        <taxon>Pseudomonadati</taxon>
        <taxon>Pseudomonadota</taxon>
        <taxon>Gammaproteobacteria</taxon>
        <taxon>Pseudomonadales</taxon>
        <taxon>Pseudomonadaceae</taxon>
        <taxon>Pseudomonas</taxon>
    </lineage>
</organism>
<dbReference type="CDD" id="cd00229">
    <property type="entry name" value="SGNH_hydrolase"/>
    <property type="match status" value="1"/>
</dbReference>
<sequence length="224" mass="24506">MKKFLLFILALASTTAFADVQHTRCIIAGDSIQTYVYAKGRAGDASKLTASLIPTMTNVSIANMSGGGQRMASGGTPGWGLVENLQALWYVTGSKQPDCMIITLGTNDWGSPEIGLKEYADSYKKVIDYSKDKGVTVVCVLPTWNKEEKVLKPHADGEWTIQQFRDEASKVCGDEGLKIFDPTKIGLKPSDFPDGLHMGAHGHQIFAKAFVKQMQEWKIFPSKA</sequence>
<protein>
    <recommendedName>
        <fullName evidence="2">SGNH hydrolase-type esterase domain-containing protein</fullName>
    </recommendedName>
</protein>
<reference evidence="3 4" key="1">
    <citation type="submission" date="2018-05" db="EMBL/GenBank/DDBJ databases">
        <title>Whole genome sequence of Pseudomonas putida JBC17.</title>
        <authorList>
            <person name="Lee Y.H."/>
            <person name="David K."/>
        </authorList>
    </citation>
    <scope>NUCLEOTIDE SEQUENCE [LARGE SCALE GENOMIC DNA]</scope>
    <source>
        <strain evidence="3 4">JBC17</strain>
    </source>
</reference>
<dbReference type="Proteomes" id="UP000250299">
    <property type="component" value="Chromosome"/>
</dbReference>
<dbReference type="PANTHER" id="PTHR30383">
    <property type="entry name" value="THIOESTERASE 1/PROTEASE 1/LYSOPHOSPHOLIPASE L1"/>
    <property type="match status" value="1"/>
</dbReference>
<evidence type="ECO:0000259" key="2">
    <source>
        <dbReference type="Pfam" id="PF13472"/>
    </source>
</evidence>
<dbReference type="SUPFAM" id="SSF52266">
    <property type="entry name" value="SGNH hydrolase"/>
    <property type="match status" value="1"/>
</dbReference>
<dbReference type="Gene3D" id="3.40.50.1110">
    <property type="entry name" value="SGNH hydrolase"/>
    <property type="match status" value="1"/>
</dbReference>
<feature type="domain" description="SGNH hydrolase-type esterase" evidence="2">
    <location>
        <begin position="29"/>
        <end position="205"/>
    </location>
</feature>
<evidence type="ECO:0000313" key="4">
    <source>
        <dbReference type="Proteomes" id="UP000250299"/>
    </source>
</evidence>
<keyword evidence="1" id="KW-0732">Signal</keyword>
<dbReference type="OrthoDB" id="5624617at2"/>
<feature type="chain" id="PRO_5016289026" description="SGNH hydrolase-type esterase domain-containing protein" evidence="1">
    <location>
        <begin position="19"/>
        <end position="224"/>
    </location>
</feature>
<gene>
    <name evidence="3" type="ORF">DKY63_05610</name>
</gene>
<dbReference type="AlphaFoldDB" id="A0A2Z4RGE6"/>
<dbReference type="Pfam" id="PF13472">
    <property type="entry name" value="Lipase_GDSL_2"/>
    <property type="match status" value="1"/>
</dbReference>
<accession>A0A2Z4RGE6</accession>
<dbReference type="GO" id="GO:0016788">
    <property type="term" value="F:hydrolase activity, acting on ester bonds"/>
    <property type="evidence" value="ECO:0007669"/>
    <property type="project" value="UniProtKB-ARBA"/>
</dbReference>
<dbReference type="RefSeq" id="WP_110963185.1">
    <property type="nucleotide sequence ID" value="NZ_CP029693.1"/>
</dbReference>
<evidence type="ECO:0000313" key="3">
    <source>
        <dbReference type="EMBL" id="AWY39408.1"/>
    </source>
</evidence>
<proteinExistence type="predicted"/>
<dbReference type="InterPro" id="IPR013830">
    <property type="entry name" value="SGNH_hydro"/>
</dbReference>
<evidence type="ECO:0000256" key="1">
    <source>
        <dbReference type="SAM" id="SignalP"/>
    </source>
</evidence>
<dbReference type="EMBL" id="CP029693">
    <property type="protein sequence ID" value="AWY39408.1"/>
    <property type="molecule type" value="Genomic_DNA"/>
</dbReference>
<name>A0A2Z4RGE6_PSEPU</name>
<dbReference type="InterPro" id="IPR036514">
    <property type="entry name" value="SGNH_hydro_sf"/>
</dbReference>